<evidence type="ECO:0000313" key="24">
    <source>
        <dbReference type="Proteomes" id="UP001623349"/>
    </source>
</evidence>
<evidence type="ECO:0000256" key="7">
    <source>
        <dbReference type="ARBA" id="ARBA00022737"/>
    </source>
</evidence>
<dbReference type="PROSITE" id="PS51111">
    <property type="entry name" value="REJ"/>
    <property type="match status" value="1"/>
</dbReference>
<dbReference type="PROSITE" id="PS50095">
    <property type="entry name" value="PLAT"/>
    <property type="match status" value="1"/>
</dbReference>
<dbReference type="PRINTS" id="PR00500">
    <property type="entry name" value="POLYCYSTIN1"/>
</dbReference>
<evidence type="ECO:0000256" key="1">
    <source>
        <dbReference type="ARBA" id="ARBA00004138"/>
    </source>
</evidence>
<dbReference type="Pfam" id="PF08016">
    <property type="entry name" value="PKD_channel"/>
    <property type="match status" value="1"/>
</dbReference>
<dbReference type="SUPFAM" id="SSF49723">
    <property type="entry name" value="Lipase/lipooxygenase domain (PLAT/LH2 domain)"/>
    <property type="match status" value="1"/>
</dbReference>
<feature type="domain" description="PKD" evidence="18">
    <location>
        <begin position="1028"/>
        <end position="1116"/>
    </location>
</feature>
<dbReference type="InterPro" id="IPR057244">
    <property type="entry name" value="GAIN_B"/>
</dbReference>
<dbReference type="PANTHER" id="PTHR46730">
    <property type="entry name" value="POLYCYSTIN-1"/>
    <property type="match status" value="1"/>
</dbReference>
<reference evidence="23 24" key="1">
    <citation type="submission" date="2024-08" db="EMBL/GenBank/DDBJ databases">
        <title>The draft genome of Apodemus speciosus.</title>
        <authorList>
            <person name="Nabeshima K."/>
            <person name="Suzuki S."/>
            <person name="Onuma M."/>
        </authorList>
    </citation>
    <scope>NUCLEOTIDE SEQUENCE [LARGE SCALE GENOMIC DNA]</scope>
    <source>
        <strain evidence="23">IB14-021</strain>
    </source>
</reference>
<evidence type="ECO:0000256" key="15">
    <source>
        <dbReference type="SAM" id="MobiDB-lite"/>
    </source>
</evidence>
<comment type="subcellular location">
    <subcellularLocation>
        <location evidence="2">Cell membrane</location>
        <topology evidence="2">Multi-pass membrane protein</topology>
    </subcellularLocation>
    <subcellularLocation>
        <location evidence="1">Cell projection</location>
        <location evidence="1">Cilium</location>
    </subcellularLocation>
</comment>
<dbReference type="InterPro" id="IPR001304">
    <property type="entry name" value="C-type_lectin-like"/>
</dbReference>
<dbReference type="InterPro" id="IPR001611">
    <property type="entry name" value="Leu-rich_rpt"/>
</dbReference>
<feature type="transmembrane region" description="Helical" evidence="16">
    <location>
        <begin position="2972"/>
        <end position="2994"/>
    </location>
</feature>
<dbReference type="InterPro" id="IPR036392">
    <property type="entry name" value="PLAT/LH2_dom_sf"/>
</dbReference>
<keyword evidence="8 16" id="KW-1133">Transmembrane helix</keyword>
<dbReference type="PROSITE" id="PS51450">
    <property type="entry name" value="LRR"/>
    <property type="match status" value="1"/>
</dbReference>
<feature type="region of interest" description="Disordered" evidence="15">
    <location>
        <begin position="4104"/>
        <end position="4128"/>
    </location>
</feature>
<dbReference type="SMART" id="SM00321">
    <property type="entry name" value="WSC"/>
    <property type="match status" value="1"/>
</dbReference>
<evidence type="ECO:0000256" key="14">
    <source>
        <dbReference type="PROSITE-ProRule" id="PRU00152"/>
    </source>
</evidence>
<evidence type="ECO:0000256" key="8">
    <source>
        <dbReference type="ARBA" id="ARBA00022989"/>
    </source>
</evidence>
<keyword evidence="5" id="KW-0433">Leucine-rich repeat</keyword>
<keyword evidence="13" id="KW-0966">Cell projection</keyword>
<dbReference type="SUPFAM" id="SSF52058">
    <property type="entry name" value="L domain-like"/>
    <property type="match status" value="1"/>
</dbReference>
<dbReference type="CDD" id="cd00037">
    <property type="entry name" value="CLECT"/>
    <property type="match status" value="1"/>
</dbReference>
<feature type="compositionally biased region" description="Polar residues" evidence="15">
    <location>
        <begin position="4046"/>
        <end position="4055"/>
    </location>
</feature>
<dbReference type="Pfam" id="PF01477">
    <property type="entry name" value="PLAT"/>
    <property type="match status" value="1"/>
</dbReference>
<dbReference type="PROSITE" id="PS50041">
    <property type="entry name" value="C_TYPE_LECTIN_2"/>
    <property type="match status" value="1"/>
</dbReference>
<keyword evidence="12" id="KW-0325">Glycoprotein</keyword>
<keyword evidence="11" id="KW-1015">Disulfide bond</keyword>
<feature type="transmembrane region" description="Helical" evidence="16">
    <location>
        <begin position="3866"/>
        <end position="3886"/>
    </location>
</feature>
<dbReference type="SMART" id="SM00369">
    <property type="entry name" value="LRR_TYP"/>
    <property type="match status" value="1"/>
</dbReference>
<dbReference type="Gene3D" id="3.10.100.10">
    <property type="entry name" value="Mannose-Binding Protein A, subunit A"/>
    <property type="match status" value="1"/>
</dbReference>
<dbReference type="InterPro" id="IPR032675">
    <property type="entry name" value="LRR_dom_sf"/>
</dbReference>
<keyword evidence="7" id="KW-0677">Repeat</keyword>
<evidence type="ECO:0000313" key="23">
    <source>
        <dbReference type="EMBL" id="GAB1300672.1"/>
    </source>
</evidence>
<keyword evidence="6 16" id="KW-0812">Transmembrane</keyword>
<dbReference type="CDD" id="cd01752">
    <property type="entry name" value="PLAT_polycystin"/>
    <property type="match status" value="1"/>
</dbReference>
<dbReference type="InterPro" id="IPR000434">
    <property type="entry name" value="PC1"/>
</dbReference>
<dbReference type="Pfam" id="PF01822">
    <property type="entry name" value="WSC"/>
    <property type="match status" value="1"/>
</dbReference>
<feature type="domain" description="PKD" evidence="18">
    <location>
        <begin position="1310"/>
        <end position="1370"/>
    </location>
</feature>
<evidence type="ECO:0000256" key="12">
    <source>
        <dbReference type="ARBA" id="ARBA00023180"/>
    </source>
</evidence>
<dbReference type="InterPro" id="IPR003591">
    <property type="entry name" value="Leu-rich_rpt_typical-subtyp"/>
</dbReference>
<dbReference type="Gene3D" id="3.80.10.10">
    <property type="entry name" value="Ribonuclease Inhibitor"/>
    <property type="match status" value="1"/>
</dbReference>
<feature type="compositionally biased region" description="Low complexity" evidence="15">
    <location>
        <begin position="4022"/>
        <end position="4033"/>
    </location>
</feature>
<comment type="caution">
    <text evidence="14">Lacks conserved residue(s) required for the propagation of feature annotation.</text>
</comment>
<feature type="region of interest" description="Disordered" evidence="15">
    <location>
        <begin position="518"/>
        <end position="537"/>
    </location>
</feature>
<evidence type="ECO:0000256" key="6">
    <source>
        <dbReference type="ARBA" id="ARBA00022692"/>
    </source>
</evidence>
<feature type="transmembrane region" description="Helical" evidence="16">
    <location>
        <begin position="3554"/>
        <end position="3570"/>
    </location>
</feature>
<evidence type="ECO:0000256" key="3">
    <source>
        <dbReference type="ARBA" id="ARBA00007200"/>
    </source>
</evidence>
<protein>
    <submittedName>
        <fullName evidence="23">Polycystin-1</fullName>
    </submittedName>
</protein>
<evidence type="ECO:0000259" key="21">
    <source>
        <dbReference type="PROSITE" id="PS51111"/>
    </source>
</evidence>
<feature type="domain" description="PLAT" evidence="19">
    <location>
        <begin position="3017"/>
        <end position="3132"/>
    </location>
</feature>
<dbReference type="SMART" id="SM00034">
    <property type="entry name" value="CLECT"/>
    <property type="match status" value="1"/>
</dbReference>
<dbReference type="InterPro" id="IPR046791">
    <property type="entry name" value="Polycystin_dom"/>
</dbReference>
<dbReference type="InterPro" id="IPR000203">
    <property type="entry name" value="GPS"/>
</dbReference>
<dbReference type="InterPro" id="IPR042060">
    <property type="entry name" value="PLAT_polycystin1"/>
</dbReference>
<dbReference type="SMART" id="SM00089">
    <property type="entry name" value="PKD"/>
    <property type="match status" value="15"/>
</dbReference>
<dbReference type="InterPro" id="IPR002889">
    <property type="entry name" value="WSC_carb-bd"/>
</dbReference>
<dbReference type="InterPro" id="IPR001024">
    <property type="entry name" value="PLAT/LH2_dom"/>
</dbReference>
<dbReference type="Pfam" id="PF00059">
    <property type="entry name" value="Lectin_C"/>
    <property type="match status" value="1"/>
</dbReference>
<dbReference type="Gene3D" id="2.60.40.10">
    <property type="entry name" value="Immunoglobulins"/>
    <property type="match status" value="9"/>
</dbReference>
<dbReference type="SUPFAM" id="SSF56436">
    <property type="entry name" value="C-type lectin-like"/>
    <property type="match status" value="1"/>
</dbReference>
<dbReference type="Pfam" id="PF02010">
    <property type="entry name" value="REJ"/>
    <property type="match status" value="1"/>
</dbReference>
<proteinExistence type="inferred from homology"/>
<feature type="domain" description="WSC" evidence="22">
    <location>
        <begin position="82"/>
        <end position="176"/>
    </location>
</feature>
<evidence type="ECO:0000256" key="11">
    <source>
        <dbReference type="ARBA" id="ARBA00023157"/>
    </source>
</evidence>
<comment type="caution">
    <text evidence="23">The sequence shown here is derived from an EMBL/GenBank/DDBJ whole genome shotgun (WGS) entry which is preliminary data.</text>
</comment>
<evidence type="ECO:0000256" key="13">
    <source>
        <dbReference type="ARBA" id="ARBA00023273"/>
    </source>
</evidence>
<dbReference type="Gene3D" id="2.60.60.20">
    <property type="entry name" value="PLAT/LH2 domain"/>
    <property type="match status" value="1"/>
</dbReference>
<dbReference type="InterPro" id="IPR035986">
    <property type="entry name" value="PKD_dom_sf"/>
</dbReference>
<evidence type="ECO:0000259" key="19">
    <source>
        <dbReference type="PROSITE" id="PS50095"/>
    </source>
</evidence>
<feature type="compositionally biased region" description="Basic and acidic residues" evidence="15">
    <location>
        <begin position="3413"/>
        <end position="3426"/>
    </location>
</feature>
<feature type="transmembrane region" description="Helical" evidence="16">
    <location>
        <begin position="3454"/>
        <end position="3480"/>
    </location>
</feature>
<dbReference type="InterPro" id="IPR002859">
    <property type="entry name" value="PKD/REJ-like"/>
</dbReference>
<dbReference type="InterPro" id="IPR013783">
    <property type="entry name" value="Ig-like_fold"/>
</dbReference>
<feature type="domain" description="PKD" evidence="18">
    <location>
        <begin position="1137"/>
        <end position="1194"/>
    </location>
</feature>
<gene>
    <name evidence="23" type="ORF">APTSU1_001591000</name>
</gene>
<feature type="transmembrane region" description="Helical" evidence="16">
    <location>
        <begin position="3906"/>
        <end position="3928"/>
    </location>
</feature>
<evidence type="ECO:0000259" key="17">
    <source>
        <dbReference type="PROSITE" id="PS50041"/>
    </source>
</evidence>
<feature type="domain" description="PKD" evidence="18">
    <location>
        <begin position="951"/>
        <end position="1030"/>
    </location>
</feature>
<feature type="domain" description="PKD" evidence="18">
    <location>
        <begin position="1474"/>
        <end position="1536"/>
    </location>
</feature>
<feature type="domain" description="PKD" evidence="18">
    <location>
        <begin position="1622"/>
        <end position="1708"/>
    </location>
</feature>
<dbReference type="NCBIfam" id="TIGR00864">
    <property type="entry name" value="PCC"/>
    <property type="match status" value="1"/>
</dbReference>
<evidence type="ECO:0000256" key="16">
    <source>
        <dbReference type="SAM" id="Phobius"/>
    </source>
</evidence>
<dbReference type="InterPro" id="IPR016187">
    <property type="entry name" value="CTDL_fold"/>
</dbReference>
<dbReference type="PROSITE" id="PS50221">
    <property type="entry name" value="GAIN_B"/>
    <property type="match status" value="1"/>
</dbReference>
<evidence type="ECO:0000256" key="9">
    <source>
        <dbReference type="ARBA" id="ARBA00023069"/>
    </source>
</evidence>
<dbReference type="InterPro" id="IPR006228">
    <property type="entry name" value="Polycystin_cat"/>
</dbReference>
<feature type="domain" description="PKD" evidence="18">
    <location>
        <begin position="1388"/>
        <end position="1452"/>
    </location>
</feature>
<dbReference type="PROSITE" id="PS50093">
    <property type="entry name" value="PKD"/>
    <property type="match status" value="11"/>
</dbReference>
<dbReference type="SMART" id="SM00308">
    <property type="entry name" value="LH2"/>
    <property type="match status" value="1"/>
</dbReference>
<keyword evidence="24" id="KW-1185">Reference proteome</keyword>
<feature type="transmembrane region" description="Helical" evidence="16">
    <location>
        <begin position="3180"/>
        <end position="3201"/>
    </location>
</feature>
<dbReference type="Pfam" id="PF20519">
    <property type="entry name" value="Polycystin_dom"/>
    <property type="match status" value="1"/>
</dbReference>
<evidence type="ECO:0000256" key="10">
    <source>
        <dbReference type="ARBA" id="ARBA00023136"/>
    </source>
</evidence>
<feature type="transmembrane region" description="Helical" evidence="16">
    <location>
        <begin position="3221"/>
        <end position="3243"/>
    </location>
</feature>
<feature type="domain" description="GAIN-B" evidence="20">
    <location>
        <begin position="2764"/>
        <end position="2962"/>
    </location>
</feature>
<dbReference type="EMBL" id="BAAFST010000017">
    <property type="protein sequence ID" value="GAB1300672.1"/>
    <property type="molecule type" value="Genomic_DNA"/>
</dbReference>
<sequence>MGDLSHNLLQTLDIGLLVNLSALVELDLSNNRISTLEEGVFANLFNLSEINLSGNPFECNCGLAWLPRWAKEHQVHVVHSEGEDYVACLPNNSSGAVAAVPFFFAHEGPLETEACSAFCFSAGKGLAALSEQNQCLCGAGQPFNSSAACSSWCSSVSLSLYSACGAPTLLQHTFPASPGAALVGPHGPLASGQPADFHITSPLPNSSTRWNFGDDSPEVVMAGPAATHSYMLPGRYHVTVVLALGAGSALLETEVQVEVAPTVLELVCPPFVHSDESLELGIRHHGGSALEVTYSILALDKEPAQVVHPLCPSDTEIFPGNGHCYRLVAEKAPWLQAQEQCRTWAGAALAMVDSPAIQHFLVSKVTRSLDVWIGFSSVEGTEEGLDPQGEAFSLESCQNWLPGEPHPATAEHCVRLGPAGQCNTDLCSAPHSYVCELRPGGPVWDAENFLVGVSGGGLSGPLHPLAQQETVQGPLRPVEVMVFPGLSPSHEAFLTAAEFETQELEEPVQMRLQVYRPSREAVAPEGGSESDNRTEPAPKCVPEELWCPGANVCIPFDASCNSHVCINGSMSKLGLPKASYTLWKEFFFSVPAGPPTQYLVTLHVQDVPMLPGDLIGLQHDAGPGTLLHCPLASSCPGQTLYLSTNTSDWMTNLPVHLEEAWAGPVCSLQLLLVTERLTPLLGLGPNPGLQHPGHYEVRATVGNSVSRQNLSCSFSVVSPVAGLRVIYPIPLDGHIYVPTNGSVLVLRVDSGANATATAQWFGGNISAPFEDACPPEVDFLKQDCTEEANGTLFSVLVLPRLKEGDHAVEIVAQNGASQANLSLRVTAEEPICGLHAVPSPEARVLQGILVRYSPMVEAGSDVAFRWTIDDKQSLTFHNTVFNVIYQSAAIFKLSLWLTASNHVSNITVNYNVTVERMNKMRGLWVSAVPAVLPPNATLALTGGVLVDSAVEVAFLWNFGDGEQVLRQFKPPYDESFQVPDPTVAQVLVEHNTTHIYTTPGEYNLTVLVSNTYENLTQQVPVSVRTVLPNVAIGMSSNVLVAGRPITFSPHPLPSADGVLYSWDFGDGSPVLIQSQPVLNHTYSMTGTYRITLEVNNTVSSVAAHAEIRVFQELRGLTVYLSPSVEQGAPMVVSASVESGDNVTWTFDMGDGTVFTGPEATVQHVYLQAQNLTVTVGAASPAGHLSQSLHVQVFVLEVLRIEPSACIPTQPSAQLMAHVTGDPAHYLFDWTFGDGSSNVTVHGHPSVTHNFTRSGVFPLALVLSSHVNKAHYFTSICVEPEISNITLRPERQFVKLGAEAWLVAYSWPPFPYRYTWDFGTEETTHIQTGGSEATFIYREPGSYLVTVTVSNNISSANDSAFVEVQEPVLVTGIRINGSHVLELQQPYLFSAMGNGSPATYLWELGDGSQHEGPEVTHIYSSTGDFTVRVSGWNEVSRSEAQLNVTVKQRVQGLTINASRTVVPLNGSVSFSTLLEVGSDVHYSWVLCDRCTPIPGGPTISYTFRSVGTFNIIVTAENEVGSAQDSIFIYVLQLIEGLQVVGGDSSCCFPTNYTLQLQAAVRDGTNISYSWTAQQDGGLTLFGSGKSFSLTALKASTYYVHLRATNMLGSASANRTIDFVEPVESLILSASPNPAAVNMNLTLGAELAGGSGVVYTWYLEEGLSWETSTPSTTHTFTTPGLHVVRVTAENQLGSVNATIEVAIQMPVGGLSIRTSDRDSIFVATGSTVSFWGQLSEGTNVTWCWTLPGGNKYSQNIAVRFPIAGNFSLRLNASNAVSWVSAMYNLTVEEPIVSLVLWASSKVVAPGQPVHFQILLAAGSAVTFRLQVGGSVPEVLPSPHFSHSFFRVGDHIVNVQAENHVSRAQAQVRILVLEAVVGLQVPNCCEPGIATGTEKNFTARVQQGSRVAYAWYFSLQKVQGDSLVILSGRDVTYTPVAAGLLEIHVRAFNELGGVNLTLMVEVQDIIQYVTLQSGRCFTNRSARFEAATSPSPRRVTYHWDFGDGTPVQETEESWADHLYLHPGDYHVEVNATNLVSFFVAQATVTVQVLACREPEVEVVLPLQVLMRRSQRNYLEAHVDLRNCVSYQTEYRWEVYRTASCQRPGRMAQMVLPGVDVSRPQLVVPRLALPVGHYCFVFVVSFGDTPLARSIQANVTVAAERLVPIIEGGSYRVWSDTQDLVLDGSKSYDPNLEDGDQTPLNFHWACVASTQSETGGCVLNFGPRGSSVVTIPLDRLEAGVEYTFNLIVWKAGRKEEATNQTVLIRSGRVPIVSLECVSCKAQAVYEVSRSSYVYLEGHCHNCSRGSKQGRWAARTFSNKTLVLDETTTSTGSTGMHLVVRPGALSDGEGYVFTLTVLGHSGEEEGCASIRLSPNRPPLGGSCRLFPLDSVRGLTTKVHFECTGWRDAEDGGAPLVYVLLLKRCRQSYCENFCIYKGSLATYGAVLPPGFQPLFVVSLAVVVQDQLGAEVVALNRSLTIVLPEPSGNPADLIPWLHSLTATVLPGLLKQADPQHVIEYSLAVITVLNEYEQAPDVVSEPNLEQQLRAQMRKNITETLISLRVNTVDDIQQITAALAQCMVSSRELICRSCLKKMLQKLEGMMRILQAETTEGTLTPTTIADSILNITGDLIHLASLDMQGPQPLELGAEPPSLMVASKAYNLSSALMCILMRSRVLNEEPLTLAGEEIVALGKRSDPLSLLCYGEALGPSCHFSIPEAFSGALSNLSDVVQLIFLVDSNPFPFGYISNYTVSTKVASMAFQTQTGTQIPIEQLATERAITVKVPNNSDQAAQSLHNPVGSTVVQPQASVSAVVTADNSNPQAGLHLRITYTVLNERYLSEEPEPYLAVYLHSVSQPNEYNCSASRRISLEVLEGADHRLYTFFIAPGTGALDRTYYLNLTSHFHWSALEVSVGLYTSLCQYFSEEMMMWRTEGVVPLEETSPSQAVCLTRHLTAFGASLFVPPSHVQFIFPGPSASINYIVLLTCVICLVTYVIMAMILRKLDQLDVSRVRVIPFCGKRGRFKYEILVKTGWSRGSGTTAHVGIMLYGEDNRSGHRHLDGDRAFHRNSLDIFQIATPHSLGSVWKIRVWHDNKGLSPAWFLQHIIVRDLQSARSTFFLVNDWLSVETESNGGLVEKEVLAANEAALWQFQRLLVAELQRGFFDKHIWLSIWDRPPRSRFTRVQRVTCCVLLLCLFLAANAVWYGVVADPTYSMGPVSSLISPNVDTVTIGLVSSVVVYPVYLAVLFLFRMSRSKVSGGQSPTPTGQQALDVDSYLDPSVLDSSLLTLSGLTEAFSGQVKNDLFLEDAKSLVCWPSSEGTLSWPDLLSDPSVVSSTLQRLAQGRPGCILGSEEDGASLVSPSLPAKYLSASDEDLIHQVLADGANHLAPTQDALIETDLLTSLVSLLVYRVQCSWGENRNTDTADSRGEEATQHGPDVGTVPDDKTFQDRLVEGLRKRLLPAWCAPLAHGLSLLLVAVAVAVSGWIGASFPPSVLLEALYFSLVAKRLHPDEDDTLVESPAVTPVSERVPRVRPPHGFALFLAKEEARKVKRLHDMLKSLLVYMLFLLVTLLANYGDASCHGHAYRLQSAIKQELDSQAFLAITRSDEFWPWMSHVLLPYVHGNRSSPELGPARLRQVRLQEAFCPDPSSSEHMCSAAGSLSTSDYGIGWQSVVQNGSETWAYSAPDLLGAWYWGYCAVYDSGGYIQELGLSLEESRARLGFLQMHNWLDSRSRAVFIELTRYSPAVGLHAAVTLRLEFPVAGHALAAFSVRPFALRRLSTGLSLPLLTSVCLLLFALYFSMAEVQTWRRDGCARTARPDAWAQWLLVMLTAATGLVRLAQLGIADRQWTHFVHDHPHHFTSFDQVAQLGSVARGLAASLLFLLLVKAAQQLRFVRQWSVFGKTLCRALPELMGATLGLVLLGVAYAQMAILLISSGADTLYNMARAFLVLCPGARVPTLCPSESWLGAVLLRWRYHALRGELYRPAWEPQDYEMVELFLRRLRLWMGFSKVKEFRHKVRFEGMDPLPSRSSRGSKSSPVVPPPSAGSEASHPSTSSSQPDGLSAGLGRSAPRSEPEPSRLHAVFESLLVQFDRLNQATEDVYQLEQQLQSLRGHGHSRPPSSPSPGCFPGSQTALSSRLAQACQGLDQTIGPSRVSLWPNNKVHPTST</sequence>
<evidence type="ECO:0000256" key="4">
    <source>
        <dbReference type="ARBA" id="ARBA00022475"/>
    </source>
</evidence>
<feature type="domain" description="REJ" evidence="21">
    <location>
        <begin position="2048"/>
        <end position="2735"/>
    </location>
</feature>
<dbReference type="Pfam" id="PF00801">
    <property type="entry name" value="PKD"/>
    <property type="match status" value="14"/>
</dbReference>
<feature type="domain" description="PKD" evidence="18">
    <location>
        <begin position="1219"/>
        <end position="1284"/>
    </location>
</feature>
<dbReference type="Proteomes" id="UP001623349">
    <property type="component" value="Unassembled WGS sequence"/>
</dbReference>
<dbReference type="InterPro" id="IPR000601">
    <property type="entry name" value="PKD_dom"/>
</dbReference>
<keyword evidence="9" id="KW-0969">Cilium</keyword>
<feature type="region of interest" description="Disordered" evidence="15">
    <location>
        <begin position="3413"/>
        <end position="3438"/>
    </location>
</feature>
<dbReference type="PROSITE" id="PS51212">
    <property type="entry name" value="WSC"/>
    <property type="match status" value="1"/>
</dbReference>
<dbReference type="CDD" id="cd00146">
    <property type="entry name" value="PKD"/>
    <property type="match status" value="10"/>
</dbReference>
<name>A0ABQ0FN37_APOSI</name>
<feature type="domain" description="C-type lectin" evidence="17">
    <location>
        <begin position="320"/>
        <end position="436"/>
    </location>
</feature>
<evidence type="ECO:0000256" key="2">
    <source>
        <dbReference type="ARBA" id="ARBA00004651"/>
    </source>
</evidence>
<feature type="domain" description="PKD" evidence="18">
    <location>
        <begin position="1733"/>
        <end position="1792"/>
    </location>
</feature>
<accession>A0ABQ0FN37</accession>
<keyword evidence="10 16" id="KW-0472">Membrane</keyword>
<evidence type="ECO:0000259" key="20">
    <source>
        <dbReference type="PROSITE" id="PS50221"/>
    </source>
</evidence>
<dbReference type="InterPro" id="IPR022409">
    <property type="entry name" value="PKD/Chitinase_dom"/>
</dbReference>
<comment type="similarity">
    <text evidence="3">Belongs to the polycystin family.</text>
</comment>
<feature type="region of interest" description="Disordered" evidence="15">
    <location>
        <begin position="4020"/>
        <end position="4072"/>
    </location>
</feature>
<feature type="transmembrane region" description="Helical" evidence="16">
    <location>
        <begin position="3816"/>
        <end position="3834"/>
    </location>
</feature>
<feature type="domain" description="PKD" evidence="18">
    <location>
        <begin position="1976"/>
        <end position="2050"/>
    </location>
</feature>
<dbReference type="PANTHER" id="PTHR46730:SF3">
    <property type="entry name" value="POLYCYSTIN-1"/>
    <property type="match status" value="1"/>
</dbReference>
<feature type="transmembrane region" description="Helical" evidence="16">
    <location>
        <begin position="3776"/>
        <end position="3796"/>
    </location>
</feature>
<dbReference type="Pfam" id="PF13855">
    <property type="entry name" value="LRR_8"/>
    <property type="match status" value="1"/>
</dbReference>
<keyword evidence="4" id="KW-1003">Cell membrane</keyword>
<dbReference type="InterPro" id="IPR016186">
    <property type="entry name" value="C-type_lectin-like/link_sf"/>
</dbReference>
<evidence type="ECO:0000259" key="22">
    <source>
        <dbReference type="PROSITE" id="PS51212"/>
    </source>
</evidence>
<evidence type="ECO:0000256" key="5">
    <source>
        <dbReference type="ARBA" id="ARBA00022614"/>
    </source>
</evidence>
<organism evidence="23 24">
    <name type="scientific">Apodemus speciosus</name>
    <name type="common">Large Japanese field mouse</name>
    <dbReference type="NCBI Taxonomy" id="105296"/>
    <lineage>
        <taxon>Eukaryota</taxon>
        <taxon>Metazoa</taxon>
        <taxon>Chordata</taxon>
        <taxon>Craniata</taxon>
        <taxon>Vertebrata</taxon>
        <taxon>Euteleostomi</taxon>
        <taxon>Mammalia</taxon>
        <taxon>Eutheria</taxon>
        <taxon>Euarchontoglires</taxon>
        <taxon>Glires</taxon>
        <taxon>Rodentia</taxon>
        <taxon>Myomorpha</taxon>
        <taxon>Muroidea</taxon>
        <taxon>Muridae</taxon>
        <taxon>Murinae</taxon>
        <taxon>Apodemus</taxon>
    </lineage>
</organism>
<feature type="domain" description="PKD" evidence="18">
    <location>
        <begin position="204"/>
        <end position="264"/>
    </location>
</feature>
<dbReference type="SMART" id="SM00303">
    <property type="entry name" value="GPS"/>
    <property type="match status" value="1"/>
</dbReference>
<dbReference type="InterPro" id="IPR014010">
    <property type="entry name" value="REJ_dom"/>
</dbReference>
<dbReference type="SUPFAM" id="SSF49299">
    <property type="entry name" value="PKD domain"/>
    <property type="match status" value="12"/>
</dbReference>
<evidence type="ECO:0000259" key="18">
    <source>
        <dbReference type="PROSITE" id="PS50093"/>
    </source>
</evidence>
<dbReference type="InterPro" id="IPR013122">
    <property type="entry name" value="PKD1_2_channel"/>
</dbReference>